<accession>A0ABC9Z700</accession>
<keyword evidence="3" id="KW-1185">Reference proteome</keyword>
<reference evidence="3" key="1">
    <citation type="submission" date="2015-07" db="EMBL/GenBank/DDBJ databases">
        <title>Nocardia seriolae U-1 whole genome shotgun sequence.</title>
        <authorList>
            <person name="Imajoh M."/>
            <person name="Fukumoto Y."/>
            <person name="Sukeda M."/>
            <person name="Yamane J."/>
            <person name="Yamasaki K."/>
            <person name="Shimizu M."/>
            <person name="Ohnishi K."/>
            <person name="Oshima S."/>
        </authorList>
    </citation>
    <scope>NUCLEOTIDE SEQUENCE [LARGE SCALE GENOMIC DNA]</scope>
    <source>
        <strain evidence="3">U-1</strain>
    </source>
</reference>
<dbReference type="AlphaFoldDB" id="A0ABC9Z700"/>
<dbReference type="Proteomes" id="UP000037179">
    <property type="component" value="Unassembled WGS sequence"/>
</dbReference>
<dbReference type="EMBL" id="CP017839">
    <property type="protein sequence ID" value="APB00929.1"/>
    <property type="molecule type" value="Genomic_DNA"/>
</dbReference>
<evidence type="ECO:0000313" key="1">
    <source>
        <dbReference type="EMBL" id="APB00929.1"/>
    </source>
</evidence>
<name>A0ABC9Z700_9NOCA</name>
<dbReference type="KEGG" id="nsr:NS506_06898"/>
<sequence>MVGVTGFEPEIRTPDPERSYMAVAAGDTVFTIAHGHQWRRGKAMDWWAVQTFHDQNPGAADILVHGHYHTWELETTDKRARIQSSTLDGGSN</sequence>
<protein>
    <recommendedName>
        <fullName evidence="5">LysM domain-containing protein</fullName>
    </recommendedName>
</protein>
<reference evidence="2 3" key="2">
    <citation type="journal article" date="2016" name="Genome Announc.">
        <title>Draft Genome Sequence of Erythromycin- and Oxytetracycline-Sensitive Nocardia seriolae Strain U-1 (NBRC 110359).</title>
        <authorList>
            <person name="Imajoh M."/>
            <person name="Sukeda M."/>
            <person name="Shimizu M."/>
            <person name="Yamane J."/>
            <person name="Ohnishi K."/>
            <person name="Oshima S."/>
        </authorList>
    </citation>
    <scope>NUCLEOTIDE SEQUENCE [LARGE SCALE GENOMIC DNA]</scope>
    <source>
        <strain evidence="2 3">U-1</strain>
    </source>
</reference>
<evidence type="ECO:0000313" key="2">
    <source>
        <dbReference type="EMBL" id="GAP33350.1"/>
    </source>
</evidence>
<dbReference type="SUPFAM" id="SSF56300">
    <property type="entry name" value="Metallo-dependent phosphatases"/>
    <property type="match status" value="1"/>
</dbReference>
<organism evidence="2 3">
    <name type="scientific">Nocardia seriolae</name>
    <dbReference type="NCBI Taxonomy" id="37332"/>
    <lineage>
        <taxon>Bacteria</taxon>
        <taxon>Bacillati</taxon>
        <taxon>Actinomycetota</taxon>
        <taxon>Actinomycetes</taxon>
        <taxon>Mycobacteriales</taxon>
        <taxon>Nocardiaceae</taxon>
        <taxon>Nocardia</taxon>
    </lineage>
</organism>
<reference evidence="1 4" key="3">
    <citation type="submission" date="2016-10" db="EMBL/GenBank/DDBJ databases">
        <title>Genome sequence of Nocardia seriolae strain EM150506, isolated from Anguila japonica.</title>
        <authorList>
            <person name="Han H.-J."/>
        </authorList>
    </citation>
    <scope>NUCLEOTIDE SEQUENCE [LARGE SCALE GENOMIC DNA]</scope>
    <source>
        <strain evidence="1 4">EM150506</strain>
    </source>
</reference>
<dbReference type="EMBL" id="BBYQ01000249">
    <property type="protein sequence ID" value="GAP33350.1"/>
    <property type="molecule type" value="Genomic_DNA"/>
</dbReference>
<proteinExistence type="predicted"/>
<evidence type="ECO:0000313" key="4">
    <source>
        <dbReference type="Proteomes" id="UP000180166"/>
    </source>
</evidence>
<evidence type="ECO:0000313" key="3">
    <source>
        <dbReference type="Proteomes" id="UP000037179"/>
    </source>
</evidence>
<dbReference type="Proteomes" id="UP000180166">
    <property type="component" value="Chromosome"/>
</dbReference>
<dbReference type="InterPro" id="IPR029052">
    <property type="entry name" value="Metallo-depent_PP-like"/>
</dbReference>
<gene>
    <name evidence="1" type="ORF">NS506_06898</name>
    <name evidence="2" type="ORF">NSK11_contig00249-0003</name>
</gene>
<evidence type="ECO:0008006" key="5">
    <source>
        <dbReference type="Google" id="ProtNLM"/>
    </source>
</evidence>